<dbReference type="InterPro" id="IPR036779">
    <property type="entry name" value="LysM_dom_sf"/>
</dbReference>
<reference evidence="1 2" key="1">
    <citation type="submission" date="2015-07" db="EMBL/GenBank/DDBJ databases">
        <authorList>
            <person name="Noorani M."/>
        </authorList>
    </citation>
    <scope>NUCLEOTIDE SEQUENCE [LARGE SCALE GENOMIC DNA]</scope>
    <source>
        <strain evidence="1 2">KCTC 42284</strain>
    </source>
</reference>
<evidence type="ECO:0000313" key="1">
    <source>
        <dbReference type="EMBL" id="AKS40700.1"/>
    </source>
</evidence>
<dbReference type="PATRIC" id="fig|1579979.3.peg.319"/>
<dbReference type="SUPFAM" id="SSF54106">
    <property type="entry name" value="LysM domain"/>
    <property type="match status" value="1"/>
</dbReference>
<sequence length="399" mass="45598">MKRILTVVAILGLAWGSVQAQDVELREDHPREYVVQEGDTLWDIASRFLTRPWQWPAIWQANPQIDNPHLIYPGDVISLEFVGGQPRLTMNPDDSIRRLSPEIRREDISGPISTIPYDAIEPFLRNPRIVTAEELDGLPYVVANYDQRMTASAGDRTYVRGMEDAQVGQEVILARLTYQFEDRSGGEAQQRLRRNRMGRGDAQVPADVRPASPLWRSTFGQMERFNYPIIGYELWESARARVVHVGDPTTLEIISGRREVSEGDYVLPIDYHVYDANFFPRAMDEMPEDARVLSVSEAYHGVGHYQIVAISMGQADGIQAGHTFSVFRPGETIRDEQRYPLMSRAAWKESDRRFVTLPDEYAGHVMVFRPFEHISYAIVLDGGREIMVEDRLDHPDRTP</sequence>
<dbReference type="STRING" id="1579979.WM2015_315"/>
<dbReference type="AlphaFoldDB" id="A0A0K0XSS7"/>
<dbReference type="CDD" id="cd00118">
    <property type="entry name" value="LysM"/>
    <property type="match status" value="1"/>
</dbReference>
<dbReference type="Proteomes" id="UP000066624">
    <property type="component" value="Chromosome"/>
</dbReference>
<dbReference type="InterPro" id="IPR052196">
    <property type="entry name" value="Bact_Kbp"/>
</dbReference>
<dbReference type="SMART" id="SM00257">
    <property type="entry name" value="LysM"/>
    <property type="match status" value="1"/>
</dbReference>
<evidence type="ECO:0000313" key="2">
    <source>
        <dbReference type="Proteomes" id="UP000066624"/>
    </source>
</evidence>
<dbReference type="PANTHER" id="PTHR34700:SF4">
    <property type="entry name" value="PHAGE-LIKE ELEMENT PBSX PROTEIN XKDP"/>
    <property type="match status" value="1"/>
</dbReference>
<dbReference type="InterPro" id="IPR018392">
    <property type="entry name" value="LysM"/>
</dbReference>
<protein>
    <submittedName>
        <fullName evidence="1">Uncharacterized protein</fullName>
    </submittedName>
</protein>
<gene>
    <name evidence="1" type="ORF">WM2015_315</name>
</gene>
<dbReference type="EMBL" id="CP012154">
    <property type="protein sequence ID" value="AKS40700.1"/>
    <property type="molecule type" value="Genomic_DNA"/>
</dbReference>
<name>A0A0K0XSS7_9GAMM</name>
<accession>A0A0K0XSS7</accession>
<organism evidence="1 2">
    <name type="scientific">Wenzhouxiangella marina</name>
    <dbReference type="NCBI Taxonomy" id="1579979"/>
    <lineage>
        <taxon>Bacteria</taxon>
        <taxon>Pseudomonadati</taxon>
        <taxon>Pseudomonadota</taxon>
        <taxon>Gammaproteobacteria</taxon>
        <taxon>Chromatiales</taxon>
        <taxon>Wenzhouxiangellaceae</taxon>
        <taxon>Wenzhouxiangella</taxon>
    </lineage>
</organism>
<proteinExistence type="predicted"/>
<dbReference type="KEGG" id="wma:WM2015_315"/>
<dbReference type="PANTHER" id="PTHR34700">
    <property type="entry name" value="POTASSIUM BINDING PROTEIN KBP"/>
    <property type="match status" value="1"/>
</dbReference>
<dbReference type="PROSITE" id="PS51782">
    <property type="entry name" value="LYSM"/>
    <property type="match status" value="1"/>
</dbReference>
<keyword evidence="2" id="KW-1185">Reference proteome</keyword>
<dbReference type="Gene3D" id="3.10.350.10">
    <property type="entry name" value="LysM domain"/>
    <property type="match status" value="1"/>
</dbReference>
<dbReference type="Pfam" id="PF01476">
    <property type="entry name" value="LysM"/>
    <property type="match status" value="1"/>
</dbReference>
<dbReference type="OrthoDB" id="9765158at2"/>
<dbReference type="RefSeq" id="WP_049724388.1">
    <property type="nucleotide sequence ID" value="NZ_CP012154.1"/>
</dbReference>